<dbReference type="FunFam" id="3.40.50.300:FF:006178">
    <property type="entry name" value="Guanine nucleotide-binding protein G(s) subunit alpha isoforms short"/>
    <property type="match status" value="1"/>
</dbReference>
<dbReference type="GO" id="GO:0007606">
    <property type="term" value="P:sensory perception of chemical stimulus"/>
    <property type="evidence" value="ECO:0007669"/>
    <property type="project" value="TreeGrafter"/>
</dbReference>
<dbReference type="GO" id="GO:0005525">
    <property type="term" value="F:GTP binding"/>
    <property type="evidence" value="ECO:0007669"/>
    <property type="project" value="UniProtKB-UniRule"/>
</dbReference>
<accession>A0A814VM39</accession>
<dbReference type="InterPro" id="IPR011025">
    <property type="entry name" value="GproteinA_insert"/>
</dbReference>
<dbReference type="InterPro" id="IPR027417">
    <property type="entry name" value="P-loop_NTPase"/>
</dbReference>
<feature type="binding site" evidence="9">
    <location>
        <position position="113"/>
    </location>
    <ligand>
        <name>Mg(2+)</name>
        <dbReference type="ChEBI" id="CHEBI:18420"/>
    </ligand>
</feature>
<dbReference type="PANTHER" id="PTHR10218">
    <property type="entry name" value="GTP-BINDING PROTEIN ALPHA SUBUNIT"/>
    <property type="match status" value="1"/>
</dbReference>
<evidence type="ECO:0000256" key="5">
    <source>
        <dbReference type="ARBA" id="ARBA00022842"/>
    </source>
</evidence>
<evidence type="ECO:0000313" key="12">
    <source>
        <dbReference type="EMBL" id="CAF1460103.1"/>
    </source>
</evidence>
<dbReference type="PANTHER" id="PTHR10218:SF212">
    <property type="entry name" value="G PROTEIN ALPHA S SUBUNIT"/>
    <property type="match status" value="1"/>
</dbReference>
<evidence type="ECO:0000256" key="6">
    <source>
        <dbReference type="ARBA" id="ARBA00023134"/>
    </source>
</evidence>
<feature type="binding site" evidence="8">
    <location>
        <begin position="201"/>
        <end position="204"/>
    </location>
    <ligand>
        <name>GTP</name>
        <dbReference type="ChEBI" id="CHEBI:37565"/>
    </ligand>
</feature>
<dbReference type="PRINTS" id="PR00443">
    <property type="entry name" value="GPROTEINAS"/>
</dbReference>
<evidence type="ECO:0000256" key="3">
    <source>
        <dbReference type="ARBA" id="ARBA00022723"/>
    </source>
</evidence>
<dbReference type="PROSITE" id="PS51882">
    <property type="entry name" value="G_ALPHA"/>
    <property type="match status" value="1"/>
</dbReference>
<dbReference type="PRINTS" id="PR00318">
    <property type="entry name" value="GPROTEINA"/>
</dbReference>
<dbReference type="EMBL" id="CAJNOL010002088">
    <property type="protein sequence ID" value="CAF1460103.1"/>
    <property type="molecule type" value="Genomic_DNA"/>
</dbReference>
<sequence length="316" mass="37991">MATDYYFQVMMSLKVLRAFDQSIPPVQLEHPENHWRATYILTTAQANNFDYPSEFYEHVAILWADAGVQLCLKQSMEQNYSDIVKYFLDLVNKVKYPTYIPSITDMIYFRFLTCDIFKLFFKHHRVGFHLFEMDLRHDDRQEWIEYFRDVIGIIFVVDCSCFNLITGEDRSQNRLQQSLDLFKTIRKNEWLRTTSIILLLNKQDLLAKQITNDVRLEDYFPEFHHYVVPRVKIDDFDIDEDPNISRAKHFIHDQFLFLQMDAHHDFQFFDAIIEKRTSITFSIILRYQNYDYLNLYNDILAMNSPYLSSKPIDNIE</sequence>
<dbReference type="GO" id="GO:0046872">
    <property type="term" value="F:metal ion binding"/>
    <property type="evidence" value="ECO:0007669"/>
    <property type="project" value="UniProtKB-UniRule"/>
</dbReference>
<dbReference type="Proteomes" id="UP000663854">
    <property type="component" value="Unassembled WGS sequence"/>
</dbReference>
<gene>
    <name evidence="12" type="ORF">JXQ802_LOCUS38117</name>
    <name evidence="11" type="ORF">PYM288_LOCUS24423</name>
</gene>
<keyword evidence="10" id="KW-1003">Cell membrane</keyword>
<dbReference type="EMBL" id="CAJNOH010001228">
    <property type="protein sequence ID" value="CAF1192523.1"/>
    <property type="molecule type" value="Genomic_DNA"/>
</dbReference>
<keyword evidence="3 9" id="KW-0479">Metal-binding</keyword>
<name>A0A814VM39_9BILA</name>
<dbReference type="Proteomes" id="UP000663870">
    <property type="component" value="Unassembled WGS sequence"/>
</dbReference>
<dbReference type="SUPFAM" id="SSF52540">
    <property type="entry name" value="P-loop containing nucleoside triphosphate hydrolases"/>
    <property type="match status" value="1"/>
</dbReference>
<evidence type="ECO:0000256" key="2">
    <source>
        <dbReference type="ARBA" id="ARBA00011356"/>
    </source>
</evidence>
<proteinExistence type="inferred from homology"/>
<reference evidence="11" key="1">
    <citation type="submission" date="2021-02" db="EMBL/GenBank/DDBJ databases">
        <authorList>
            <person name="Nowell W R."/>
        </authorList>
    </citation>
    <scope>NUCLEOTIDE SEQUENCE</scope>
</reference>
<evidence type="ECO:0000256" key="1">
    <source>
        <dbReference type="ARBA" id="ARBA00007172"/>
    </source>
</evidence>
<comment type="subunit">
    <text evidence="2 10">G proteins are composed of 3 units; alpha, beta and gamma. The alpha chain contains the guanine nucleotide binding site.</text>
</comment>
<dbReference type="SMART" id="SM00275">
    <property type="entry name" value="G_alpha"/>
    <property type="match status" value="1"/>
</dbReference>
<dbReference type="GO" id="GO:0003924">
    <property type="term" value="F:GTPase activity"/>
    <property type="evidence" value="ECO:0007669"/>
    <property type="project" value="UniProtKB-UniRule"/>
</dbReference>
<evidence type="ECO:0000256" key="9">
    <source>
        <dbReference type="PIRSR" id="PIRSR601019-2"/>
    </source>
</evidence>
<evidence type="ECO:0000313" key="11">
    <source>
        <dbReference type="EMBL" id="CAF1192523.1"/>
    </source>
</evidence>
<dbReference type="InterPro" id="IPR000367">
    <property type="entry name" value="Gprotein_alpha_S"/>
</dbReference>
<dbReference type="GO" id="GO:0001664">
    <property type="term" value="F:G protein-coupled receptor binding"/>
    <property type="evidence" value="ECO:0007669"/>
    <property type="project" value="TreeGrafter"/>
</dbReference>
<evidence type="ECO:0000256" key="10">
    <source>
        <dbReference type="RuleBase" id="RU369121"/>
    </source>
</evidence>
<evidence type="ECO:0000256" key="7">
    <source>
        <dbReference type="ARBA" id="ARBA00023224"/>
    </source>
</evidence>
<dbReference type="GO" id="GO:0005737">
    <property type="term" value="C:cytoplasm"/>
    <property type="evidence" value="ECO:0007669"/>
    <property type="project" value="TreeGrafter"/>
</dbReference>
<keyword evidence="6 8" id="KW-0342">GTP-binding</keyword>
<dbReference type="GO" id="GO:0031683">
    <property type="term" value="F:G-protein beta/gamma-subunit complex binding"/>
    <property type="evidence" value="ECO:0007669"/>
    <property type="project" value="UniProtKB-UniRule"/>
</dbReference>
<keyword evidence="5 9" id="KW-0460">Magnesium</keyword>
<evidence type="ECO:0000313" key="13">
    <source>
        <dbReference type="Proteomes" id="UP000663854"/>
    </source>
</evidence>
<comment type="function">
    <text evidence="10">Guanine nucleotide-binding proteins (G proteins) function as transducers in numerous signaling pathways controlled by G protein-coupled receptors (GPCRs).</text>
</comment>
<dbReference type="Gene3D" id="1.10.400.10">
    <property type="entry name" value="GI Alpha 1, domain 2-like"/>
    <property type="match status" value="1"/>
</dbReference>
<dbReference type="Gene3D" id="3.40.50.300">
    <property type="entry name" value="P-loop containing nucleotide triphosphate hydrolases"/>
    <property type="match status" value="1"/>
</dbReference>
<dbReference type="InterPro" id="IPR001019">
    <property type="entry name" value="Gprotein_alpha_su"/>
</dbReference>
<evidence type="ECO:0000256" key="8">
    <source>
        <dbReference type="PIRSR" id="PIRSR601019-1"/>
    </source>
</evidence>
<dbReference type="GO" id="GO:0005834">
    <property type="term" value="C:heterotrimeric G-protein complex"/>
    <property type="evidence" value="ECO:0007669"/>
    <property type="project" value="UniProtKB-UniRule"/>
</dbReference>
<protein>
    <recommendedName>
        <fullName evidence="10">Guanine nucleotide-binding protein G(s) subunit alpha</fullName>
    </recommendedName>
    <alternativeName>
        <fullName evidence="10">Adenylate cyclase-stimulating G alpha protein</fullName>
    </alternativeName>
</protein>
<keyword evidence="4 8" id="KW-0547">Nucleotide-binding</keyword>
<comment type="subcellular location">
    <subcellularLocation>
        <location evidence="10">Cell membrane</location>
    </subcellularLocation>
</comment>
<dbReference type="AlphaFoldDB" id="A0A814VM39"/>
<keyword evidence="10" id="KW-0472">Membrane</keyword>
<organism evidence="11 13">
    <name type="scientific">Rotaria sordida</name>
    <dbReference type="NCBI Taxonomy" id="392033"/>
    <lineage>
        <taxon>Eukaryota</taxon>
        <taxon>Metazoa</taxon>
        <taxon>Spiralia</taxon>
        <taxon>Gnathifera</taxon>
        <taxon>Rotifera</taxon>
        <taxon>Eurotatoria</taxon>
        <taxon>Bdelloidea</taxon>
        <taxon>Philodinida</taxon>
        <taxon>Philodinidae</taxon>
        <taxon>Rotaria</taxon>
    </lineage>
</organism>
<keyword evidence="7 10" id="KW-0807">Transducer</keyword>
<comment type="similarity">
    <text evidence="1 10">Belongs to the G-alpha family. G(s) subfamily.</text>
</comment>
<dbReference type="SUPFAM" id="SSF47895">
    <property type="entry name" value="Transducin (alpha subunit), insertion domain"/>
    <property type="match status" value="1"/>
</dbReference>
<keyword evidence="14" id="KW-1185">Reference proteome</keyword>
<evidence type="ECO:0000313" key="14">
    <source>
        <dbReference type="Proteomes" id="UP000663870"/>
    </source>
</evidence>
<evidence type="ECO:0000256" key="4">
    <source>
        <dbReference type="ARBA" id="ARBA00022741"/>
    </source>
</evidence>
<comment type="caution">
    <text evidence="11">The sequence shown here is derived from an EMBL/GenBank/DDBJ whole genome shotgun (WGS) entry which is preliminary data.</text>
</comment>
<dbReference type="GO" id="GO:0007191">
    <property type="term" value="P:adenylate cyclase-activating dopamine receptor signaling pathway"/>
    <property type="evidence" value="ECO:0007669"/>
    <property type="project" value="TreeGrafter"/>
</dbReference>
<dbReference type="Pfam" id="PF00503">
    <property type="entry name" value="G-alpha"/>
    <property type="match status" value="1"/>
</dbReference>